<feature type="region of interest" description="Disordered" evidence="1">
    <location>
        <begin position="1"/>
        <end position="20"/>
    </location>
</feature>
<sequence>MVQQINTSNSDIKVPTQGNPVTELIPMNDENSFDMKKLNGNVTDCRITNVTTNLDFIERNISPVRDIINGAIPEAQQREINKIKFENDVNCTGLYTKGVATDSFFVPDDTKGPEGTTISCPSTLKTIYTKKGERIFKGGKRPKKRYGNAINFLPENVDNYFGDKPVSEVITLITEEEKCVELVEKPVKSKNKKKKNKQGKNEGNDKNKENVTVSKEESEKHLNKEEKSIIENECEFVSVDVSVNLNLNGKLTQNVTNTSPKKESSSVNVSTTLPVTMESSCVENDFMVVSKTKKRNLNNNVFNNDKKKLINENGSDNKKKNNERNNINNQKNKYNNKESVKKESMEKTPVVETKTIIKQSATIENAFEDEMKRSQDILSQNTWAHVARPKNNLTSNGNKKDGSSNHSGSSSVESEKKRISKESGRKSKTDEKIAPSVLNILAQHQNNKSNVPLPKNAGFLKVTTLNKQVIQIPLAQKINQRPIPLEPNSEHYEYVKFLQDAWSDSFKNTKSLTKMFAYQM</sequence>
<dbReference type="WBParaSite" id="PTRK_0001689400.1">
    <property type="protein sequence ID" value="PTRK_0001689400.1"/>
    <property type="gene ID" value="PTRK_0001689400"/>
</dbReference>
<reference evidence="3" key="1">
    <citation type="submission" date="2017-02" db="UniProtKB">
        <authorList>
            <consortium name="WormBaseParasite"/>
        </authorList>
    </citation>
    <scope>IDENTIFICATION</scope>
</reference>
<feature type="compositionally biased region" description="Basic and acidic residues" evidence="1">
    <location>
        <begin position="413"/>
        <end position="431"/>
    </location>
</feature>
<feature type="compositionally biased region" description="Low complexity" evidence="1">
    <location>
        <begin position="324"/>
        <end position="333"/>
    </location>
</feature>
<feature type="region of interest" description="Disordered" evidence="1">
    <location>
        <begin position="187"/>
        <end position="224"/>
    </location>
</feature>
<feature type="region of interest" description="Disordered" evidence="1">
    <location>
        <begin position="382"/>
        <end position="431"/>
    </location>
</feature>
<protein>
    <submittedName>
        <fullName evidence="3">Mago-bind domain-containing protein</fullName>
    </submittedName>
</protein>
<feature type="compositionally biased region" description="Basic and acidic residues" evidence="1">
    <location>
        <begin position="199"/>
        <end position="224"/>
    </location>
</feature>
<proteinExistence type="predicted"/>
<feature type="compositionally biased region" description="Basic and acidic residues" evidence="1">
    <location>
        <begin position="335"/>
        <end position="346"/>
    </location>
</feature>
<name>A0A0N5A5B0_PARTI</name>
<feature type="region of interest" description="Disordered" evidence="1">
    <location>
        <begin position="304"/>
        <end position="349"/>
    </location>
</feature>
<accession>A0A0N5A5B0</accession>
<evidence type="ECO:0000256" key="1">
    <source>
        <dbReference type="SAM" id="MobiDB-lite"/>
    </source>
</evidence>
<evidence type="ECO:0000313" key="2">
    <source>
        <dbReference type="Proteomes" id="UP000038045"/>
    </source>
</evidence>
<dbReference type="AlphaFoldDB" id="A0A0N5A5B0"/>
<organism evidence="2 3">
    <name type="scientific">Parastrongyloides trichosuri</name>
    <name type="common">Possum-specific nematode worm</name>
    <dbReference type="NCBI Taxonomy" id="131310"/>
    <lineage>
        <taxon>Eukaryota</taxon>
        <taxon>Metazoa</taxon>
        <taxon>Ecdysozoa</taxon>
        <taxon>Nematoda</taxon>
        <taxon>Chromadorea</taxon>
        <taxon>Rhabditida</taxon>
        <taxon>Tylenchina</taxon>
        <taxon>Panagrolaimomorpha</taxon>
        <taxon>Strongyloidoidea</taxon>
        <taxon>Strongyloididae</taxon>
        <taxon>Parastrongyloides</taxon>
    </lineage>
</organism>
<dbReference type="Proteomes" id="UP000038045">
    <property type="component" value="Unplaced"/>
</dbReference>
<feature type="compositionally biased region" description="Basic residues" evidence="1">
    <location>
        <begin position="188"/>
        <end position="198"/>
    </location>
</feature>
<feature type="compositionally biased region" description="Basic and acidic residues" evidence="1">
    <location>
        <begin position="304"/>
        <end position="323"/>
    </location>
</feature>
<evidence type="ECO:0000313" key="3">
    <source>
        <dbReference type="WBParaSite" id="PTRK_0001689400.1"/>
    </source>
</evidence>
<keyword evidence="2" id="KW-1185">Reference proteome</keyword>